<keyword evidence="7" id="KW-1185">Reference proteome</keyword>
<evidence type="ECO:0000256" key="3">
    <source>
        <dbReference type="ARBA" id="ARBA00022490"/>
    </source>
</evidence>
<organism evidence="6 7">
    <name type="scientific">Trichostrongylus colubriformis</name>
    <name type="common">Black scour worm</name>
    <dbReference type="NCBI Taxonomy" id="6319"/>
    <lineage>
        <taxon>Eukaryota</taxon>
        <taxon>Metazoa</taxon>
        <taxon>Ecdysozoa</taxon>
        <taxon>Nematoda</taxon>
        <taxon>Chromadorea</taxon>
        <taxon>Rhabditida</taxon>
        <taxon>Rhabditina</taxon>
        <taxon>Rhabditomorpha</taxon>
        <taxon>Strongyloidea</taxon>
        <taxon>Trichostrongylidae</taxon>
        <taxon>Trichostrongylus</taxon>
    </lineage>
</organism>
<dbReference type="AlphaFoldDB" id="A0AAN8FPT5"/>
<evidence type="ECO:0000256" key="2">
    <source>
        <dbReference type="ARBA" id="ARBA00006219"/>
    </source>
</evidence>
<dbReference type="PANTHER" id="PTHR21064:SF1">
    <property type="entry name" value="HYDROXYLYSINE KINASE"/>
    <property type="match status" value="1"/>
</dbReference>
<sequence>ITGLLDFGDVHKSFRIIDIASTVLYLHLSDKRNQGVKALANGVLKGYSRVRDTPDCTHLVTAMKARLSCSLIYGLRTARINLRGGNVEYVLRTQSNGWKVLQELNDGIDRVEDSPDEGH</sequence>
<name>A0AAN8FPT5_TRICO</name>
<comment type="subcellular location">
    <subcellularLocation>
        <location evidence="1">Cytoplasm</location>
    </subcellularLocation>
</comment>
<dbReference type="Proteomes" id="UP001331761">
    <property type="component" value="Unassembled WGS sequence"/>
</dbReference>
<comment type="caution">
    <text evidence="6">The sequence shown here is derived from an EMBL/GenBank/DDBJ whole genome shotgun (WGS) entry which is preliminary data.</text>
</comment>
<evidence type="ECO:0000256" key="5">
    <source>
        <dbReference type="ARBA" id="ARBA00022777"/>
    </source>
</evidence>
<dbReference type="GO" id="GO:0005737">
    <property type="term" value="C:cytoplasm"/>
    <property type="evidence" value="ECO:0007669"/>
    <property type="project" value="UniProtKB-SubCell"/>
</dbReference>
<evidence type="ECO:0000256" key="4">
    <source>
        <dbReference type="ARBA" id="ARBA00022679"/>
    </source>
</evidence>
<comment type="similarity">
    <text evidence="2">Belongs to the aminoglycoside phosphotransferase family.</text>
</comment>
<keyword evidence="3" id="KW-0963">Cytoplasm</keyword>
<dbReference type="EMBL" id="WIXE01004715">
    <property type="protein sequence ID" value="KAK5982807.1"/>
    <property type="molecule type" value="Genomic_DNA"/>
</dbReference>
<gene>
    <name evidence="6" type="ORF">GCK32_018982</name>
</gene>
<accession>A0AAN8FPT5</accession>
<keyword evidence="5" id="KW-0418">Kinase</keyword>
<feature type="non-terminal residue" evidence="6">
    <location>
        <position position="1"/>
    </location>
</feature>
<evidence type="ECO:0000313" key="7">
    <source>
        <dbReference type="Proteomes" id="UP001331761"/>
    </source>
</evidence>
<evidence type="ECO:0000313" key="6">
    <source>
        <dbReference type="EMBL" id="KAK5982807.1"/>
    </source>
</evidence>
<protein>
    <submittedName>
        <fullName evidence="6">Uncharacterized protein</fullName>
    </submittedName>
</protein>
<evidence type="ECO:0000256" key="1">
    <source>
        <dbReference type="ARBA" id="ARBA00004496"/>
    </source>
</evidence>
<dbReference type="InterPro" id="IPR011009">
    <property type="entry name" value="Kinase-like_dom_sf"/>
</dbReference>
<keyword evidence="4" id="KW-0808">Transferase</keyword>
<proteinExistence type="inferred from homology"/>
<dbReference type="InterPro" id="IPR050249">
    <property type="entry name" value="Pseudomonas-type_ThrB"/>
</dbReference>
<dbReference type="SUPFAM" id="SSF56112">
    <property type="entry name" value="Protein kinase-like (PK-like)"/>
    <property type="match status" value="1"/>
</dbReference>
<reference evidence="6 7" key="1">
    <citation type="submission" date="2019-10" db="EMBL/GenBank/DDBJ databases">
        <title>Assembly and Annotation for the nematode Trichostrongylus colubriformis.</title>
        <authorList>
            <person name="Martin J."/>
        </authorList>
    </citation>
    <scope>NUCLEOTIDE SEQUENCE [LARGE SCALE GENOMIC DNA]</scope>
    <source>
        <strain evidence="6">G859</strain>
        <tissue evidence="6">Whole worm</tissue>
    </source>
</reference>
<dbReference type="GO" id="GO:0019202">
    <property type="term" value="F:amino acid kinase activity"/>
    <property type="evidence" value="ECO:0007669"/>
    <property type="project" value="TreeGrafter"/>
</dbReference>
<dbReference type="PANTHER" id="PTHR21064">
    <property type="entry name" value="AMINOGLYCOSIDE PHOSPHOTRANSFERASE DOMAIN-CONTAINING PROTEIN-RELATED"/>
    <property type="match status" value="1"/>
</dbReference>